<keyword evidence="2" id="KW-1185">Reference proteome</keyword>
<organism evidence="1 2">
    <name type="scientific">Steinernema carpocapsae</name>
    <name type="common">Entomopathogenic nematode</name>
    <dbReference type="NCBI Taxonomy" id="34508"/>
    <lineage>
        <taxon>Eukaryota</taxon>
        <taxon>Metazoa</taxon>
        <taxon>Ecdysozoa</taxon>
        <taxon>Nematoda</taxon>
        <taxon>Chromadorea</taxon>
        <taxon>Rhabditida</taxon>
        <taxon>Tylenchina</taxon>
        <taxon>Panagrolaimomorpha</taxon>
        <taxon>Strongyloidoidea</taxon>
        <taxon>Steinernematidae</taxon>
        <taxon>Steinernema</taxon>
    </lineage>
</organism>
<sequence length="101" mass="11504">MLNPFVLLITQEERTKFRRVLNFDFLCDLIIWNFRFSGKQKVVGGLDAKKFQMKVVAVSTKCISIKLAESPTTPAFRLGWPSTTVVLAILLFSFFKSSKPT</sequence>
<evidence type="ECO:0000313" key="1">
    <source>
        <dbReference type="EMBL" id="TKR70431.1"/>
    </source>
</evidence>
<name>A0A4U5MLV7_STECR</name>
<reference evidence="1 2" key="1">
    <citation type="journal article" date="2015" name="Genome Biol.">
        <title>Comparative genomics of Steinernema reveals deeply conserved gene regulatory networks.</title>
        <authorList>
            <person name="Dillman A.R."/>
            <person name="Macchietto M."/>
            <person name="Porter C.F."/>
            <person name="Rogers A."/>
            <person name="Williams B."/>
            <person name="Antoshechkin I."/>
            <person name="Lee M.M."/>
            <person name="Goodwin Z."/>
            <person name="Lu X."/>
            <person name="Lewis E.E."/>
            <person name="Goodrich-Blair H."/>
            <person name="Stock S.P."/>
            <person name="Adams B.J."/>
            <person name="Sternberg P.W."/>
            <person name="Mortazavi A."/>
        </authorList>
    </citation>
    <scope>NUCLEOTIDE SEQUENCE [LARGE SCALE GENOMIC DNA]</scope>
    <source>
        <strain evidence="1 2">ALL</strain>
    </source>
</reference>
<dbReference type="EMBL" id="AZBU02000007">
    <property type="protein sequence ID" value="TKR70431.1"/>
    <property type="molecule type" value="Genomic_DNA"/>
</dbReference>
<reference evidence="1 2" key="2">
    <citation type="journal article" date="2019" name="G3 (Bethesda)">
        <title>Hybrid Assembly of the Genome of the Entomopathogenic Nematode Steinernema carpocapsae Identifies the X-Chromosome.</title>
        <authorList>
            <person name="Serra L."/>
            <person name="Macchietto M."/>
            <person name="Macias-Munoz A."/>
            <person name="McGill C.J."/>
            <person name="Rodriguez I.M."/>
            <person name="Rodriguez B."/>
            <person name="Murad R."/>
            <person name="Mortazavi A."/>
        </authorList>
    </citation>
    <scope>NUCLEOTIDE SEQUENCE [LARGE SCALE GENOMIC DNA]</scope>
    <source>
        <strain evidence="1 2">ALL</strain>
    </source>
</reference>
<dbReference type="Proteomes" id="UP000298663">
    <property type="component" value="Unassembled WGS sequence"/>
</dbReference>
<evidence type="ECO:0000313" key="2">
    <source>
        <dbReference type="Proteomes" id="UP000298663"/>
    </source>
</evidence>
<comment type="caution">
    <text evidence="1">The sequence shown here is derived from an EMBL/GenBank/DDBJ whole genome shotgun (WGS) entry which is preliminary data.</text>
</comment>
<proteinExistence type="predicted"/>
<gene>
    <name evidence="1" type="ORF">L596_022461</name>
</gene>
<protein>
    <submittedName>
        <fullName evidence="1">Uncharacterized protein</fullName>
    </submittedName>
</protein>
<dbReference type="AlphaFoldDB" id="A0A4U5MLV7"/>
<accession>A0A4U5MLV7</accession>